<accession>A0A5B7FI52</accession>
<dbReference type="Proteomes" id="UP000324222">
    <property type="component" value="Unassembled WGS sequence"/>
</dbReference>
<dbReference type="AlphaFoldDB" id="A0A5B7FI52"/>
<organism evidence="2 3">
    <name type="scientific">Portunus trituberculatus</name>
    <name type="common">Swimming crab</name>
    <name type="synonym">Neptunus trituberculatus</name>
    <dbReference type="NCBI Taxonomy" id="210409"/>
    <lineage>
        <taxon>Eukaryota</taxon>
        <taxon>Metazoa</taxon>
        <taxon>Ecdysozoa</taxon>
        <taxon>Arthropoda</taxon>
        <taxon>Crustacea</taxon>
        <taxon>Multicrustacea</taxon>
        <taxon>Malacostraca</taxon>
        <taxon>Eumalacostraca</taxon>
        <taxon>Eucarida</taxon>
        <taxon>Decapoda</taxon>
        <taxon>Pleocyemata</taxon>
        <taxon>Brachyura</taxon>
        <taxon>Eubrachyura</taxon>
        <taxon>Portunoidea</taxon>
        <taxon>Portunidae</taxon>
        <taxon>Portuninae</taxon>
        <taxon>Portunus</taxon>
    </lineage>
</organism>
<keyword evidence="3" id="KW-1185">Reference proteome</keyword>
<proteinExistence type="predicted"/>
<evidence type="ECO:0000313" key="3">
    <source>
        <dbReference type="Proteomes" id="UP000324222"/>
    </source>
</evidence>
<dbReference type="EMBL" id="VSRR010006581">
    <property type="protein sequence ID" value="MPC45126.1"/>
    <property type="molecule type" value="Genomic_DNA"/>
</dbReference>
<reference evidence="2 3" key="1">
    <citation type="submission" date="2019-05" db="EMBL/GenBank/DDBJ databases">
        <title>Another draft genome of Portunus trituberculatus and its Hox gene families provides insights of decapod evolution.</title>
        <authorList>
            <person name="Jeong J.-H."/>
            <person name="Song I."/>
            <person name="Kim S."/>
            <person name="Choi T."/>
            <person name="Kim D."/>
            <person name="Ryu S."/>
            <person name="Kim W."/>
        </authorList>
    </citation>
    <scope>NUCLEOTIDE SEQUENCE [LARGE SCALE GENOMIC DNA]</scope>
    <source>
        <tissue evidence="2">Muscle</tissue>
    </source>
</reference>
<comment type="caution">
    <text evidence="2">The sequence shown here is derived from an EMBL/GenBank/DDBJ whole genome shotgun (WGS) entry which is preliminary data.</text>
</comment>
<sequence>MRFSRREVVFYRLKIRSKSANVAEGNEEGEAREVSRHFGSPSREQSDLGIFLVSSPEGDCETGCGVNIFLKQTVCSGGSPASPLLSLSPAETQIH</sequence>
<evidence type="ECO:0000256" key="1">
    <source>
        <dbReference type="SAM" id="MobiDB-lite"/>
    </source>
</evidence>
<protein>
    <submittedName>
        <fullName evidence="2">Uncharacterized protein</fullName>
    </submittedName>
</protein>
<evidence type="ECO:0000313" key="2">
    <source>
        <dbReference type="EMBL" id="MPC45126.1"/>
    </source>
</evidence>
<feature type="region of interest" description="Disordered" evidence="1">
    <location>
        <begin position="23"/>
        <end position="45"/>
    </location>
</feature>
<name>A0A5B7FI52_PORTR</name>
<gene>
    <name evidence="2" type="ORF">E2C01_038811</name>
</gene>